<gene>
    <name evidence="2" type="primary">sle_23920</name>
</gene>
<accession>A0A0F7VTN1</accession>
<evidence type="ECO:0000256" key="1">
    <source>
        <dbReference type="SAM" id="MobiDB-lite"/>
    </source>
</evidence>
<name>A0A0F7VTN1_STRLW</name>
<dbReference type="RefSeq" id="WP_176572905.1">
    <property type="nucleotide sequence ID" value="NZ_AZSD01000036.1"/>
</dbReference>
<dbReference type="AlphaFoldDB" id="A0A0F7VTN1"/>
<protein>
    <submittedName>
        <fullName evidence="2">Uncharacterized protein</fullName>
    </submittedName>
</protein>
<proteinExistence type="predicted"/>
<feature type="compositionally biased region" description="Basic residues" evidence="1">
    <location>
        <begin position="360"/>
        <end position="369"/>
    </location>
</feature>
<reference evidence="2 3" key="1">
    <citation type="submission" date="2015-02" db="EMBL/GenBank/DDBJ databases">
        <authorList>
            <person name="Gomez-Escribano P.J."/>
        </authorList>
    </citation>
    <scope>NUCLEOTIDE SEQUENCE [LARGE SCALE GENOMIC DNA]</scope>
    <source>
        <strain evidence="3">C34 (DSM 42122 / NRRL B-24963)</strain>
    </source>
</reference>
<sequence length="369" mass="39972">MADAQIVLSYSRDAGIVAIAGGEQYRWAHTALEESGFRQGEPGIYHLPCDDPDASRVTVTGLIRCAERHRTSVSASSRRFIGDAARDIARLLPGQWDTKVEIYSHPVWQEDLVPWLWDSGELGRAVQTTRIPYAALLTHTSGTTLLLAERPGHHLDYLLGAMVPQLLGVGFGDPHAPTSIVLPPFPGRAAQAITQRYLPAYDRAVHARRTAAVTDALDRIRTWHGSWTAMVASGRHSAAGPLALDALGAATEQFLDSVWGEFQTVLDHVPALLDRCRPATSPWPEDADALSRLADALGDAEAVREEVGCGTVLTRPERNARTWPAIETWLTHREPPGLGPGPGRGLSGRAPAAAGGRPVPPRRRPARRS</sequence>
<evidence type="ECO:0000313" key="3">
    <source>
        <dbReference type="Proteomes" id="UP000035016"/>
    </source>
</evidence>
<dbReference type="Proteomes" id="UP000035016">
    <property type="component" value="Chromosome Chromosome"/>
</dbReference>
<feature type="region of interest" description="Disordered" evidence="1">
    <location>
        <begin position="330"/>
        <end position="369"/>
    </location>
</feature>
<organism evidence="2 3">
    <name type="scientific">Streptomyces leeuwenhoekii</name>
    <dbReference type="NCBI Taxonomy" id="1437453"/>
    <lineage>
        <taxon>Bacteria</taxon>
        <taxon>Bacillati</taxon>
        <taxon>Actinomycetota</taxon>
        <taxon>Actinomycetes</taxon>
        <taxon>Kitasatosporales</taxon>
        <taxon>Streptomycetaceae</taxon>
        <taxon>Streptomyces</taxon>
    </lineage>
</organism>
<evidence type="ECO:0000313" key="2">
    <source>
        <dbReference type="EMBL" id="CQR61853.1"/>
    </source>
</evidence>
<dbReference type="EMBL" id="LN831790">
    <property type="protein sequence ID" value="CQR61853.1"/>
    <property type="molecule type" value="Genomic_DNA"/>
</dbReference>
<dbReference type="KEGG" id="sle:sle_23920"/>
<feature type="compositionally biased region" description="Low complexity" evidence="1">
    <location>
        <begin position="347"/>
        <end position="357"/>
    </location>
</feature>